<keyword evidence="1" id="KW-0418">Kinase</keyword>
<gene>
    <name evidence="1" type="ORF">ZEAMMB73_Zm00001d017226</name>
</gene>
<dbReference type="InParanoid" id="A0A1D6HD67"/>
<dbReference type="InterPro" id="IPR051681">
    <property type="entry name" value="Ser/Thr_Kinases-Pseudokinases"/>
</dbReference>
<dbReference type="PANTHER" id="PTHR44329">
    <property type="entry name" value="SERINE/THREONINE-PROTEIN KINASE TNNI3K-RELATED"/>
    <property type="match status" value="1"/>
</dbReference>
<dbReference type="InterPro" id="IPR011009">
    <property type="entry name" value="Kinase-like_dom_sf"/>
</dbReference>
<protein>
    <submittedName>
        <fullName evidence="1">Protein kinase superfamily protein</fullName>
    </submittedName>
</protein>
<dbReference type="STRING" id="4577.A0A1D6HD67"/>
<evidence type="ECO:0000313" key="1">
    <source>
        <dbReference type="EMBL" id="AQK72637.1"/>
    </source>
</evidence>
<dbReference type="SUPFAM" id="SSF56112">
    <property type="entry name" value="Protein kinase-like (PK-like)"/>
    <property type="match status" value="1"/>
</dbReference>
<keyword evidence="1" id="KW-0808">Transferase</keyword>
<dbReference type="PaxDb" id="4577-GRMZM2G463711_P01"/>
<organism evidence="1">
    <name type="scientific">Zea mays</name>
    <name type="common">Maize</name>
    <dbReference type="NCBI Taxonomy" id="4577"/>
    <lineage>
        <taxon>Eukaryota</taxon>
        <taxon>Viridiplantae</taxon>
        <taxon>Streptophyta</taxon>
        <taxon>Embryophyta</taxon>
        <taxon>Tracheophyta</taxon>
        <taxon>Spermatophyta</taxon>
        <taxon>Magnoliopsida</taxon>
        <taxon>Liliopsida</taxon>
        <taxon>Poales</taxon>
        <taxon>Poaceae</taxon>
        <taxon>PACMAD clade</taxon>
        <taxon>Panicoideae</taxon>
        <taxon>Andropogonodae</taxon>
        <taxon>Andropogoneae</taxon>
        <taxon>Tripsacinae</taxon>
        <taxon>Zea</taxon>
    </lineage>
</organism>
<sequence>MRTVRSSYSCLIVMVPDDAGWYSIILCSLNCERKHNLTTDYNIRLGLVIFSQHKSTNSYVPSTTDSTDVLLVNLNKQNSKQHVDWTNWVIIRGDFFLTYIATFDFTAFGKMIIPLLIGHIVGDGKLDVGKFPFSILKFLEDIHGLRQELFVIEDEIHILAKQSIPRVSVDNEMEYKDIIKGGMKEVLVLNGHAYNRKCGVYNFGNYLWEIYCCNMPYPDLSFLFTRPEISHCCPSSLANVRCWDTNPDKRPEMAEVVSLAEAIDTSNGGDVNPKDQTQGCLSFFGDNQFKFNQLAYS</sequence>
<accession>A0A1D6HD67</accession>
<dbReference type="AlphaFoldDB" id="A0A1D6HD67"/>
<dbReference type="GO" id="GO:0016301">
    <property type="term" value="F:kinase activity"/>
    <property type="evidence" value="ECO:0007669"/>
    <property type="project" value="UniProtKB-KW"/>
</dbReference>
<name>A0A1D6HD67_MAIZE</name>
<reference evidence="1" key="1">
    <citation type="submission" date="2015-12" db="EMBL/GenBank/DDBJ databases">
        <title>Update maize B73 reference genome by single molecule sequencing technologies.</title>
        <authorList>
            <consortium name="Maize Genome Sequencing Project"/>
            <person name="Ware D."/>
        </authorList>
    </citation>
    <scope>NUCLEOTIDE SEQUENCE</scope>
    <source>
        <tissue evidence="1">Seedling</tissue>
    </source>
</reference>
<dbReference type="ExpressionAtlas" id="A0A1D6HD67">
    <property type="expression patterns" value="baseline and differential"/>
</dbReference>
<dbReference type="EMBL" id="CM000781">
    <property type="protein sequence ID" value="AQK72637.1"/>
    <property type="molecule type" value="Genomic_DNA"/>
</dbReference>
<dbReference type="Gene3D" id="1.10.510.10">
    <property type="entry name" value="Transferase(Phosphotransferase) domain 1"/>
    <property type="match status" value="1"/>
</dbReference>
<proteinExistence type="predicted"/>
<dbReference type="eggNOG" id="KOG0192">
    <property type="taxonomic scope" value="Eukaryota"/>
</dbReference>
<dbReference type="PANTHER" id="PTHR44329:SF160">
    <property type="entry name" value="OS05G0577700 PROTEIN"/>
    <property type="match status" value="1"/>
</dbReference>